<evidence type="ECO:0000313" key="11">
    <source>
        <dbReference type="EMBL" id="TXL74481.1"/>
    </source>
</evidence>
<dbReference type="GO" id="GO:0016887">
    <property type="term" value="F:ATP hydrolysis activity"/>
    <property type="evidence" value="ECO:0007669"/>
    <property type="project" value="InterPro"/>
</dbReference>
<evidence type="ECO:0000256" key="2">
    <source>
        <dbReference type="ARBA" id="ARBA00005417"/>
    </source>
</evidence>
<feature type="domain" description="ABC transporter" evidence="10">
    <location>
        <begin position="7"/>
        <end position="271"/>
    </location>
</feature>
<dbReference type="AlphaFoldDB" id="A0A5C8PL60"/>
<keyword evidence="6" id="KW-0547">Nucleotide-binding</keyword>
<evidence type="ECO:0000256" key="8">
    <source>
        <dbReference type="ARBA" id="ARBA00022967"/>
    </source>
</evidence>
<dbReference type="PANTHER" id="PTHR43297">
    <property type="entry name" value="OLIGOPEPTIDE TRANSPORT ATP-BINDING PROTEIN APPD"/>
    <property type="match status" value="1"/>
</dbReference>
<evidence type="ECO:0000256" key="3">
    <source>
        <dbReference type="ARBA" id="ARBA00022448"/>
    </source>
</evidence>
<dbReference type="SUPFAM" id="SSF52540">
    <property type="entry name" value="P-loop containing nucleoside triphosphate hydrolases"/>
    <property type="match status" value="1"/>
</dbReference>
<dbReference type="GO" id="GO:0005886">
    <property type="term" value="C:plasma membrane"/>
    <property type="evidence" value="ECO:0007669"/>
    <property type="project" value="UniProtKB-SubCell"/>
</dbReference>
<dbReference type="Pfam" id="PF00005">
    <property type="entry name" value="ABC_tran"/>
    <property type="match status" value="1"/>
</dbReference>
<dbReference type="InterPro" id="IPR003593">
    <property type="entry name" value="AAA+_ATPase"/>
</dbReference>
<evidence type="ECO:0000256" key="5">
    <source>
        <dbReference type="ARBA" id="ARBA00022519"/>
    </source>
</evidence>
<keyword evidence="8" id="KW-1278">Translocase</keyword>
<dbReference type="Gene3D" id="3.40.50.300">
    <property type="entry name" value="P-loop containing nucleotide triphosphate hydrolases"/>
    <property type="match status" value="1"/>
</dbReference>
<accession>A0A5C8PL60</accession>
<dbReference type="EMBL" id="VDUZ01000018">
    <property type="protein sequence ID" value="TXL74481.1"/>
    <property type="molecule type" value="Genomic_DNA"/>
</dbReference>
<name>A0A5C8PL60_9HYPH</name>
<evidence type="ECO:0000256" key="7">
    <source>
        <dbReference type="ARBA" id="ARBA00022840"/>
    </source>
</evidence>
<dbReference type="OrthoDB" id="37801at2"/>
<comment type="subcellular location">
    <subcellularLocation>
        <location evidence="1">Cell inner membrane</location>
        <topology evidence="1">Peripheral membrane protein</topology>
    </subcellularLocation>
</comment>
<dbReference type="InterPro" id="IPR003439">
    <property type="entry name" value="ABC_transporter-like_ATP-bd"/>
</dbReference>
<dbReference type="GO" id="GO:0005524">
    <property type="term" value="F:ATP binding"/>
    <property type="evidence" value="ECO:0007669"/>
    <property type="project" value="UniProtKB-KW"/>
</dbReference>
<sequence length="343" mass="37528">MTPLLSVRDLRVSFALDEGLVRAVDGTSFDVMPGQVLGVVGESGCGKSVTMRAILQLIERPGRITSGEIRFRRRDGDNAVDIARLPPRGPEMRDIRGGEIALIPQEPMAAFSPVHTVGDQVIEAILLHGHRWQEGGRRLRRAEARDITVGLFRDVGISMPEQRIDAFSWQLSGGLRQRAMIAMALSCKPRLLIADEPTTAIDVTTQAQVLALLRDLQARYNTAIIFITHDLGVIAQMASYVVVMYLGRVMEQGPVDDIFHNPRHPYTKALLRSIPSLHGATRVALPVISGALPHPFNRPPGCPFHPRCPDAMARCAAAIPSLQPVAAHQLASCFLHHDQAEPA</sequence>
<comment type="caution">
    <text evidence="11">The sequence shown here is derived from an EMBL/GenBank/DDBJ whole genome shotgun (WGS) entry which is preliminary data.</text>
</comment>
<dbReference type="InterPro" id="IPR027417">
    <property type="entry name" value="P-loop_NTPase"/>
</dbReference>
<keyword evidence="7 11" id="KW-0067">ATP-binding</keyword>
<dbReference type="FunFam" id="3.40.50.300:FF:000016">
    <property type="entry name" value="Oligopeptide ABC transporter ATP-binding component"/>
    <property type="match status" value="1"/>
</dbReference>
<dbReference type="PROSITE" id="PS50893">
    <property type="entry name" value="ABC_TRANSPORTER_2"/>
    <property type="match status" value="1"/>
</dbReference>
<keyword evidence="4" id="KW-1003">Cell membrane</keyword>
<dbReference type="InterPro" id="IPR013563">
    <property type="entry name" value="Oligopep_ABC_C"/>
</dbReference>
<organism evidence="11 12">
    <name type="scientific">Vineibacter terrae</name>
    <dbReference type="NCBI Taxonomy" id="2586908"/>
    <lineage>
        <taxon>Bacteria</taxon>
        <taxon>Pseudomonadati</taxon>
        <taxon>Pseudomonadota</taxon>
        <taxon>Alphaproteobacteria</taxon>
        <taxon>Hyphomicrobiales</taxon>
        <taxon>Vineibacter</taxon>
    </lineage>
</organism>
<gene>
    <name evidence="11" type="ORF">FHP25_17115</name>
</gene>
<evidence type="ECO:0000256" key="9">
    <source>
        <dbReference type="ARBA" id="ARBA00023136"/>
    </source>
</evidence>
<evidence type="ECO:0000313" key="12">
    <source>
        <dbReference type="Proteomes" id="UP000321638"/>
    </source>
</evidence>
<dbReference type="PANTHER" id="PTHR43297:SF14">
    <property type="entry name" value="ATPASE AAA-TYPE CORE DOMAIN-CONTAINING PROTEIN"/>
    <property type="match status" value="1"/>
</dbReference>
<proteinExistence type="inferred from homology"/>
<dbReference type="NCBIfam" id="TIGR01727">
    <property type="entry name" value="oligo_HPY"/>
    <property type="match status" value="1"/>
</dbReference>
<evidence type="ECO:0000259" key="10">
    <source>
        <dbReference type="PROSITE" id="PS50893"/>
    </source>
</evidence>
<reference evidence="11 12" key="1">
    <citation type="submission" date="2019-06" db="EMBL/GenBank/DDBJ databases">
        <title>New taxonomy in bacterial strain CC-CFT640, isolated from vineyard.</title>
        <authorList>
            <person name="Lin S.-Y."/>
            <person name="Tsai C.-F."/>
            <person name="Young C.-C."/>
        </authorList>
    </citation>
    <scope>NUCLEOTIDE SEQUENCE [LARGE SCALE GENOMIC DNA]</scope>
    <source>
        <strain evidence="11 12">CC-CFT640</strain>
    </source>
</reference>
<dbReference type="GO" id="GO:0015833">
    <property type="term" value="P:peptide transport"/>
    <property type="evidence" value="ECO:0007669"/>
    <property type="project" value="InterPro"/>
</dbReference>
<dbReference type="InterPro" id="IPR050388">
    <property type="entry name" value="ABC_Ni/Peptide_Import"/>
</dbReference>
<dbReference type="RefSeq" id="WP_147848161.1">
    <property type="nucleotide sequence ID" value="NZ_VDUZ01000018.1"/>
</dbReference>
<evidence type="ECO:0000256" key="4">
    <source>
        <dbReference type="ARBA" id="ARBA00022475"/>
    </source>
</evidence>
<evidence type="ECO:0000256" key="6">
    <source>
        <dbReference type="ARBA" id="ARBA00022741"/>
    </source>
</evidence>
<protein>
    <submittedName>
        <fullName evidence="11">ABC transporter ATP-binding protein</fullName>
    </submittedName>
</protein>
<keyword evidence="5" id="KW-0997">Cell inner membrane</keyword>
<dbReference type="SMART" id="SM00382">
    <property type="entry name" value="AAA"/>
    <property type="match status" value="1"/>
</dbReference>
<dbReference type="Proteomes" id="UP000321638">
    <property type="component" value="Unassembled WGS sequence"/>
</dbReference>
<dbReference type="CDD" id="cd03257">
    <property type="entry name" value="ABC_NikE_OppD_transporters"/>
    <property type="match status" value="1"/>
</dbReference>
<dbReference type="Pfam" id="PF08352">
    <property type="entry name" value="oligo_HPY"/>
    <property type="match status" value="1"/>
</dbReference>
<keyword evidence="9" id="KW-0472">Membrane</keyword>
<keyword evidence="3" id="KW-0813">Transport</keyword>
<comment type="similarity">
    <text evidence="2">Belongs to the ABC transporter superfamily.</text>
</comment>
<keyword evidence="12" id="KW-1185">Reference proteome</keyword>
<evidence type="ECO:0000256" key="1">
    <source>
        <dbReference type="ARBA" id="ARBA00004417"/>
    </source>
</evidence>
<dbReference type="GO" id="GO:0055085">
    <property type="term" value="P:transmembrane transport"/>
    <property type="evidence" value="ECO:0007669"/>
    <property type="project" value="UniProtKB-ARBA"/>
</dbReference>